<dbReference type="SUPFAM" id="SSF56349">
    <property type="entry name" value="DNA breaking-rejoining enzymes"/>
    <property type="match status" value="1"/>
</dbReference>
<evidence type="ECO:0000313" key="6">
    <source>
        <dbReference type="Proteomes" id="UP000291831"/>
    </source>
</evidence>
<dbReference type="InterPro" id="IPR050090">
    <property type="entry name" value="Tyrosine_recombinase_XerCD"/>
</dbReference>
<name>A0A8B3S0T4_9EURY</name>
<gene>
    <name evidence="5" type="ORF">AEth_01986</name>
</gene>
<protein>
    <recommendedName>
        <fullName evidence="4">Tyr recombinase domain-containing protein</fullName>
    </recommendedName>
</protein>
<dbReference type="Gene3D" id="1.10.443.10">
    <property type="entry name" value="Intergrase catalytic core"/>
    <property type="match status" value="1"/>
</dbReference>
<evidence type="ECO:0000256" key="2">
    <source>
        <dbReference type="ARBA" id="ARBA00023125"/>
    </source>
</evidence>
<dbReference type="AlphaFoldDB" id="A0A8B3S0T4"/>
<evidence type="ECO:0000256" key="1">
    <source>
        <dbReference type="ARBA" id="ARBA00022908"/>
    </source>
</evidence>
<keyword evidence="2" id="KW-0238">DNA-binding</keyword>
<dbReference type="EMBL" id="RPGO01000041">
    <property type="protein sequence ID" value="RZB28582.1"/>
    <property type="molecule type" value="Genomic_DNA"/>
</dbReference>
<accession>A0A8B3S0T4</accession>
<dbReference type="PANTHER" id="PTHR30349">
    <property type="entry name" value="PHAGE INTEGRASE-RELATED"/>
    <property type="match status" value="1"/>
</dbReference>
<dbReference type="Proteomes" id="UP000291831">
    <property type="component" value="Unassembled WGS sequence"/>
</dbReference>
<dbReference type="InterPro" id="IPR011010">
    <property type="entry name" value="DNA_brk_join_enz"/>
</dbReference>
<dbReference type="GO" id="GO:0015074">
    <property type="term" value="P:DNA integration"/>
    <property type="evidence" value="ECO:0007669"/>
    <property type="project" value="UniProtKB-KW"/>
</dbReference>
<evidence type="ECO:0000256" key="3">
    <source>
        <dbReference type="ARBA" id="ARBA00023172"/>
    </source>
</evidence>
<dbReference type="InterPro" id="IPR002104">
    <property type="entry name" value="Integrase_catalytic"/>
</dbReference>
<proteinExistence type="predicted"/>
<keyword evidence="1" id="KW-0229">DNA integration</keyword>
<reference evidence="6" key="1">
    <citation type="submission" date="2019-01" db="EMBL/GenBank/DDBJ databases">
        <title>Anaerobic oxidation of ethane by archaea from a marine hydrocarbon seep.</title>
        <authorList>
            <person name="Musat F."/>
        </authorList>
    </citation>
    <scope>NUCLEOTIDE SEQUENCE [LARGE SCALE GENOMIC DNA]</scope>
</reference>
<dbReference type="GO" id="GO:0006310">
    <property type="term" value="P:DNA recombination"/>
    <property type="evidence" value="ECO:0007669"/>
    <property type="project" value="UniProtKB-KW"/>
</dbReference>
<dbReference type="PROSITE" id="PS51898">
    <property type="entry name" value="TYR_RECOMBINASE"/>
    <property type="match status" value="1"/>
</dbReference>
<comment type="caution">
    <text evidence="5">The sequence shown here is derived from an EMBL/GenBank/DDBJ whole genome shotgun (WGS) entry which is preliminary data.</text>
</comment>
<evidence type="ECO:0000259" key="4">
    <source>
        <dbReference type="PROSITE" id="PS51898"/>
    </source>
</evidence>
<evidence type="ECO:0000313" key="5">
    <source>
        <dbReference type="EMBL" id="RZB28582.1"/>
    </source>
</evidence>
<keyword evidence="3" id="KW-0233">DNA recombination</keyword>
<sequence length="327" mass="38352">MREQNIKIQCHSPLSELMKKFIHEKQAYGYRYKRESQELLRLDRFLCKIGLQSLELPRDIVDKWTAKRDYEKPSNQRLRIIRVRQFALYLRRQGIDAYVPETTKANVKHIEFIPYIFNHQQINNILQAADCTPPDSRSPKRHLIMPEIFRLLYCCGMRVSEVVRLKFSDVNLAAGILTILKTKFNKDRLVPLAPTMTVRLRRYASILGEGDASSVFFPKVDGTPYSKGTVYYFFRQLLWKCNIPHGGRGKGPRLHDLRHSFAVHRLESWYRQGADLGVKLPLLATYMGHKNLVSTQWYLRLTPEIFPNIVKQLEQFAGHVIPRRLEQ</sequence>
<organism evidence="5 6">
    <name type="scientific">Candidatus Argoarchaeum ethanivorans</name>
    <dbReference type="NCBI Taxonomy" id="2608793"/>
    <lineage>
        <taxon>Archaea</taxon>
        <taxon>Methanobacteriati</taxon>
        <taxon>Methanobacteriota</taxon>
        <taxon>Stenosarchaea group</taxon>
        <taxon>Methanomicrobia</taxon>
        <taxon>Methanosarcinales</taxon>
        <taxon>Methanosarcinales incertae sedis</taxon>
        <taxon>GOM Arc I cluster</taxon>
        <taxon>Candidatus Argoarchaeum</taxon>
    </lineage>
</organism>
<feature type="domain" description="Tyr recombinase" evidence="4">
    <location>
        <begin position="112"/>
        <end position="311"/>
    </location>
</feature>
<dbReference type="Pfam" id="PF00589">
    <property type="entry name" value="Phage_integrase"/>
    <property type="match status" value="1"/>
</dbReference>
<dbReference type="PANTHER" id="PTHR30349:SF41">
    <property type="entry name" value="INTEGRASE_RECOMBINASE PROTEIN MJ0367-RELATED"/>
    <property type="match status" value="1"/>
</dbReference>
<dbReference type="GO" id="GO:0003677">
    <property type="term" value="F:DNA binding"/>
    <property type="evidence" value="ECO:0007669"/>
    <property type="project" value="UniProtKB-KW"/>
</dbReference>
<dbReference type="InterPro" id="IPR013762">
    <property type="entry name" value="Integrase-like_cat_sf"/>
</dbReference>